<feature type="domain" description="ABC transmembrane type-1" evidence="23">
    <location>
        <begin position="1633"/>
        <end position="1930"/>
    </location>
</feature>
<gene>
    <name evidence="24" type="ORF">SAPINGB_P004664</name>
</gene>
<keyword evidence="10" id="KW-0067">ATP-binding</keyword>
<evidence type="ECO:0000256" key="16">
    <source>
        <dbReference type="ARBA" id="ARBA00023242"/>
    </source>
</evidence>
<feature type="transmembrane region" description="Helical" evidence="20">
    <location>
        <begin position="2459"/>
        <end position="2481"/>
    </location>
</feature>
<dbReference type="CDD" id="cd03250">
    <property type="entry name" value="ABCC_MRP_domain1"/>
    <property type="match status" value="1"/>
</dbReference>
<dbReference type="InterPro" id="IPR010935">
    <property type="entry name" value="SMC_hinge"/>
</dbReference>
<evidence type="ECO:0000256" key="9">
    <source>
        <dbReference type="ARBA" id="ARBA00022776"/>
    </source>
</evidence>
<keyword evidence="25" id="KW-1185">Reference proteome</keyword>
<feature type="coiled-coil region" evidence="18">
    <location>
        <begin position="415"/>
        <end position="508"/>
    </location>
</feature>
<keyword evidence="14 20" id="KW-0472">Membrane</keyword>
<keyword evidence="16" id="KW-0539">Nucleus</keyword>
<dbReference type="InterPro" id="IPR017871">
    <property type="entry name" value="ABC_transporter-like_CS"/>
</dbReference>
<dbReference type="SUPFAM" id="SSF75553">
    <property type="entry name" value="Smc hinge domain"/>
    <property type="match status" value="1"/>
</dbReference>
<dbReference type="SMART" id="SM00968">
    <property type="entry name" value="SMC_hinge"/>
    <property type="match status" value="1"/>
</dbReference>
<feature type="transmembrane region" description="Helical" evidence="20">
    <location>
        <begin position="1791"/>
        <end position="1810"/>
    </location>
</feature>
<feature type="domain" description="EF-hand" evidence="21">
    <location>
        <begin position="797"/>
        <end position="830"/>
    </location>
</feature>
<dbReference type="InterPro" id="IPR011527">
    <property type="entry name" value="ABC1_TM_dom"/>
</dbReference>
<dbReference type="Proteomes" id="UP000398389">
    <property type="component" value="Unassembled WGS sequence"/>
</dbReference>
<dbReference type="InterPro" id="IPR002048">
    <property type="entry name" value="EF_hand_dom"/>
</dbReference>
<feature type="transmembrane region" description="Helical" evidence="20">
    <location>
        <begin position="1873"/>
        <end position="1894"/>
    </location>
</feature>
<keyword evidence="4" id="KW-0813">Transport</keyword>
<dbReference type="GO" id="GO:0005694">
    <property type="term" value="C:chromosome"/>
    <property type="evidence" value="ECO:0007669"/>
    <property type="project" value="InterPro"/>
</dbReference>
<evidence type="ECO:0000256" key="15">
    <source>
        <dbReference type="ARBA" id="ARBA00023180"/>
    </source>
</evidence>
<keyword evidence="7" id="KW-0677">Repeat</keyword>
<dbReference type="CDD" id="cd03273">
    <property type="entry name" value="ABC_SMC2_euk"/>
    <property type="match status" value="1"/>
</dbReference>
<feature type="transmembrane region" description="Helical" evidence="20">
    <location>
        <begin position="1627"/>
        <end position="1652"/>
    </location>
</feature>
<evidence type="ECO:0000256" key="20">
    <source>
        <dbReference type="SAM" id="Phobius"/>
    </source>
</evidence>
<feature type="coiled-coil region" evidence="18">
    <location>
        <begin position="707"/>
        <end position="963"/>
    </location>
</feature>
<feature type="transmembrane region" description="Helical" evidence="20">
    <location>
        <begin position="1767"/>
        <end position="1785"/>
    </location>
</feature>
<dbReference type="Gene3D" id="3.40.50.300">
    <property type="entry name" value="P-loop containing nucleotide triphosphate hydrolases"/>
    <property type="match status" value="4"/>
</dbReference>
<dbReference type="PANTHER" id="PTHR24223:SF353">
    <property type="entry name" value="ABC TRANSPORTER ATP-BINDING PROTEIN_PERMEASE VMR1-RELATED"/>
    <property type="match status" value="1"/>
</dbReference>
<dbReference type="InterPro" id="IPR003439">
    <property type="entry name" value="ABC_transporter-like_ATP-bd"/>
</dbReference>
<proteinExistence type="inferred from homology"/>
<dbReference type="InterPro" id="IPR003593">
    <property type="entry name" value="AAA+_ATPase"/>
</dbReference>
<dbReference type="Pfam" id="PF06470">
    <property type="entry name" value="SMC_hinge"/>
    <property type="match status" value="1"/>
</dbReference>
<dbReference type="GO" id="GO:0005509">
    <property type="term" value="F:calcium ion binding"/>
    <property type="evidence" value="ECO:0007669"/>
    <property type="project" value="InterPro"/>
</dbReference>
<dbReference type="InterPro" id="IPR027120">
    <property type="entry name" value="Smc2_ABC"/>
</dbReference>
<dbReference type="PROSITE" id="PS50929">
    <property type="entry name" value="ABC_TM1F"/>
    <property type="match status" value="2"/>
</dbReference>
<keyword evidence="15" id="KW-0325">Glycoprotein</keyword>
<dbReference type="Pfam" id="PF00664">
    <property type="entry name" value="ABC_membrane"/>
    <property type="match status" value="2"/>
</dbReference>
<dbReference type="FunFam" id="3.40.50.300:FF:000278">
    <property type="entry name" value="Structural maintenance of chromosomes 2"/>
    <property type="match status" value="1"/>
</dbReference>
<protein>
    <recommendedName>
        <fullName evidence="26">Structural maintenance of chromosomes protein</fullName>
    </recommendedName>
</protein>
<dbReference type="FunFam" id="3.40.50.300:FF:000825">
    <property type="entry name" value="ABC bile acid transporter"/>
    <property type="match status" value="1"/>
</dbReference>
<comment type="subcellular location">
    <subcellularLocation>
        <location evidence="2">Membrane</location>
        <topology evidence="2">Multi-pass membrane protein</topology>
    </subcellularLocation>
    <subcellularLocation>
        <location evidence="1">Nucleus</location>
    </subcellularLocation>
</comment>
<keyword evidence="13" id="KW-0226">DNA condensation</keyword>
<evidence type="ECO:0000256" key="1">
    <source>
        <dbReference type="ARBA" id="ARBA00004123"/>
    </source>
</evidence>
<keyword evidence="12 18" id="KW-0175">Coiled coil</keyword>
<evidence type="ECO:0000256" key="17">
    <source>
        <dbReference type="ARBA" id="ARBA00023306"/>
    </source>
</evidence>
<evidence type="ECO:0000256" key="19">
    <source>
        <dbReference type="SAM" id="MobiDB-lite"/>
    </source>
</evidence>
<reference evidence="24 25" key="1">
    <citation type="submission" date="2019-09" db="EMBL/GenBank/DDBJ databases">
        <authorList>
            <person name="Brejova B."/>
        </authorList>
    </citation>
    <scope>NUCLEOTIDE SEQUENCE [LARGE SCALE GENOMIC DNA]</scope>
</reference>
<feature type="compositionally biased region" description="Acidic residues" evidence="19">
    <location>
        <begin position="1726"/>
        <end position="1738"/>
    </location>
</feature>
<accession>A0A5E8BVX0</accession>
<feature type="transmembrane region" description="Helical" evidence="20">
    <location>
        <begin position="2311"/>
        <end position="2333"/>
    </location>
</feature>
<feature type="transmembrane region" description="Helical" evidence="20">
    <location>
        <begin position="1475"/>
        <end position="1494"/>
    </location>
</feature>
<evidence type="ECO:0000313" key="24">
    <source>
        <dbReference type="EMBL" id="VVT55603.1"/>
    </source>
</evidence>
<feature type="coiled-coil region" evidence="18">
    <location>
        <begin position="990"/>
        <end position="1056"/>
    </location>
</feature>
<keyword evidence="5" id="KW-0132">Cell division</keyword>
<dbReference type="SUPFAM" id="SSF52540">
    <property type="entry name" value="P-loop containing nucleoside triphosphate hydrolases"/>
    <property type="match status" value="3"/>
</dbReference>
<name>A0A5E8BVX0_9ASCO</name>
<feature type="region of interest" description="Disordered" evidence="19">
    <location>
        <begin position="1332"/>
        <end position="1386"/>
    </location>
</feature>
<dbReference type="PANTHER" id="PTHR24223">
    <property type="entry name" value="ATP-BINDING CASSETTE SUB-FAMILY C"/>
    <property type="match status" value="1"/>
</dbReference>
<feature type="region of interest" description="Disordered" evidence="19">
    <location>
        <begin position="2258"/>
        <end position="2292"/>
    </location>
</feature>
<dbReference type="Pfam" id="PF02463">
    <property type="entry name" value="SMC_N"/>
    <property type="match status" value="1"/>
</dbReference>
<keyword evidence="11 20" id="KW-1133">Transmembrane helix</keyword>
<feature type="region of interest" description="Disordered" evidence="19">
    <location>
        <begin position="668"/>
        <end position="696"/>
    </location>
</feature>
<dbReference type="GO" id="GO:0005634">
    <property type="term" value="C:nucleus"/>
    <property type="evidence" value="ECO:0007669"/>
    <property type="project" value="UniProtKB-SubCell"/>
</dbReference>
<dbReference type="Gene3D" id="1.20.1560.10">
    <property type="entry name" value="ABC transporter type 1, transmembrane domain"/>
    <property type="match status" value="2"/>
</dbReference>
<feature type="transmembrane region" description="Helical" evidence="20">
    <location>
        <begin position="1247"/>
        <end position="1269"/>
    </location>
</feature>
<feature type="domain" description="ABC transporter" evidence="22">
    <location>
        <begin position="2665"/>
        <end position="2945"/>
    </location>
</feature>
<evidence type="ECO:0000259" key="22">
    <source>
        <dbReference type="PROSITE" id="PS50893"/>
    </source>
</evidence>
<evidence type="ECO:0000256" key="8">
    <source>
        <dbReference type="ARBA" id="ARBA00022741"/>
    </source>
</evidence>
<feature type="transmembrane region" description="Helical" evidence="20">
    <location>
        <begin position="1441"/>
        <end position="1463"/>
    </location>
</feature>
<feature type="compositionally biased region" description="Acidic residues" evidence="19">
    <location>
        <begin position="2263"/>
        <end position="2274"/>
    </location>
</feature>
<evidence type="ECO:0000256" key="5">
    <source>
        <dbReference type="ARBA" id="ARBA00022618"/>
    </source>
</evidence>
<feature type="transmembrane region" description="Helical" evidence="20">
    <location>
        <begin position="1506"/>
        <end position="1525"/>
    </location>
</feature>
<dbReference type="InterPro" id="IPR003395">
    <property type="entry name" value="RecF/RecN/SMC_N"/>
</dbReference>
<dbReference type="InterPro" id="IPR036277">
    <property type="entry name" value="SMC_hinge_sf"/>
</dbReference>
<feature type="compositionally biased region" description="Polar residues" evidence="19">
    <location>
        <begin position="671"/>
        <end position="691"/>
    </location>
</feature>
<feature type="compositionally biased region" description="Low complexity" evidence="19">
    <location>
        <begin position="1347"/>
        <end position="1377"/>
    </location>
</feature>
<keyword evidence="9" id="KW-0498">Mitosis</keyword>
<evidence type="ECO:0000256" key="11">
    <source>
        <dbReference type="ARBA" id="ARBA00022989"/>
    </source>
</evidence>
<organism evidence="24 25">
    <name type="scientific">Magnusiomyces paraingens</name>
    <dbReference type="NCBI Taxonomy" id="2606893"/>
    <lineage>
        <taxon>Eukaryota</taxon>
        <taxon>Fungi</taxon>
        <taxon>Dikarya</taxon>
        <taxon>Ascomycota</taxon>
        <taxon>Saccharomycotina</taxon>
        <taxon>Dipodascomycetes</taxon>
        <taxon>Dipodascales</taxon>
        <taxon>Dipodascaceae</taxon>
        <taxon>Magnusiomyces</taxon>
    </lineage>
</organism>
<feature type="transmembrane region" description="Helical" evidence="20">
    <location>
        <begin position="1664"/>
        <end position="1683"/>
    </location>
</feature>
<feature type="transmembrane region" description="Helical" evidence="20">
    <location>
        <begin position="1411"/>
        <end position="1435"/>
    </location>
</feature>
<dbReference type="Gene3D" id="1.20.1060.20">
    <property type="match status" value="1"/>
</dbReference>
<dbReference type="CDD" id="cd03244">
    <property type="entry name" value="ABCC_MRP_domain2"/>
    <property type="match status" value="1"/>
</dbReference>
<evidence type="ECO:0008006" key="26">
    <source>
        <dbReference type="Google" id="ProtNLM"/>
    </source>
</evidence>
<evidence type="ECO:0000256" key="7">
    <source>
        <dbReference type="ARBA" id="ARBA00022737"/>
    </source>
</evidence>
<feature type="region of interest" description="Disordered" evidence="19">
    <location>
        <begin position="1718"/>
        <end position="1738"/>
    </location>
</feature>
<dbReference type="PROSITE" id="PS00211">
    <property type="entry name" value="ABC_TRANSPORTER_1"/>
    <property type="match status" value="2"/>
</dbReference>
<dbReference type="SMART" id="SM00382">
    <property type="entry name" value="AAA"/>
    <property type="match status" value="2"/>
</dbReference>
<evidence type="ECO:0000313" key="25">
    <source>
        <dbReference type="Proteomes" id="UP000398389"/>
    </source>
</evidence>
<dbReference type="Pfam" id="PF00005">
    <property type="entry name" value="ABC_tran"/>
    <property type="match status" value="2"/>
</dbReference>
<evidence type="ECO:0000256" key="13">
    <source>
        <dbReference type="ARBA" id="ARBA00023067"/>
    </source>
</evidence>
<dbReference type="GO" id="GO:0007076">
    <property type="term" value="P:mitotic chromosome condensation"/>
    <property type="evidence" value="ECO:0007669"/>
    <property type="project" value="UniProtKB-ARBA"/>
</dbReference>
<sequence>MKLEELIIDGFKSYATRTVISNWDSQFNCITGLNGSGKSNILDAICFVLGITSMSTMRAQNLQDLIYKRGQAGVTKASVTIVFDNSDKTTSPLNFQDSLTISVTRQIVMGGTSKYLINGHRAQQNSVQELFQSVQLNINNPNFLIMQGKITKVLNMKPAEILNQIEEAAGTKMFEDRRERAIKTMAKKERKLTESTDLLKDEIIPKLNKLRREKLEVIEYEKTVLDLENKTNIIVSYDYDHIKQNLEKQSETLRSRQSHLSALENLVPKSRSEIQSLNQQISEIKAKRERDLLSGAEGGGGSLKQLEQKCKDLSQESARIKTLSEIKQASLKEARQTFKRLASTLGDFESRVSDRSGLLSKLEKNHNEAKEEYQIAAKEKEKKEELLQSLQTGVASKEGQESGYNNEIQQVRNSIAVANTSKAKYEARLESLRHEIERDRNKVSNAQVQIELSKKELETFKKQQEAISDNMAKSGFVPERLNELTIKERELDSQLRDLTHKIDIAKKKFSNIDFKYNMSPNVNFDPDGVKGVVAQLFTVDEKNYDKTTALEVCAGGRLYQVVVDTDSTASQLLKYGNLRHRVTIIPLNKVNSPAFLKVAEKLNAAKNLAPGKVNLALDLIGYQKDVEKAMQYVFGGTLVCSDSEAAKLVAFNPQVRVTTVTLDGDVYDPNGTLSGGSQRNSNRGDGNSANSDEIGPNDGLLVSLQKIHKMISRQKHLQNDLEVLKNQIRKETALSNQCRALKKEYDLKQHEITLTEKKLQEGPFARVLQLCEERQTQIKNLEEEIVHVEKTISEGAVEIKRIEQEMKEFDSNKSGKLDELQQLVAKLQRNAAEKLIIVQEKQKLLQNAQIENEQTSSDFENLKEERDRAQKTVEELEPEVKELEKQYKLVFSKEETYRERLDLEKTRLMGLDEELTALEKTLTIKTKFLSENTHKIQKINHETDNIKEEIDKYNAILHRLKSEHPWIMEHHQNFGKPGTPYDYNSEIDNITHIRMEIAKLKERAKSMKQHHNSTVRNVIDTMEKKEEELKKMIRTLEKDKSKIETTIVQLDEYKKKKLEETWVKVSRDLGKIFGELLPGNSSKLVPLEGKEVSDGLEIKVQLGGVWKESLSELSGGQRSLVALALIMALLQFKPAPMYILDEVDAALDLNHTQNIGQLIKTRFHGSQFIVVSLKEGMFTNANRVFRTRFTEGTSTVSVEISSGLLTDGTPSIFGDVDLSMTNSSCESGPWWVYDDLAPCYRHRFTQLYPFVTLTVISALILVLKTYKFLRSSRAKYSRRLFTPVIDSERQPLLSLNDHLPHYVETSNSNHKELEYFQETCSLSDINPSFDPSSTQSFSISRNRDTEVTSLSDTESLEENSSTLSPNSSSASSLNSQNDQKKSKKRNLTGTVSAENITIITVTRSTAEYVRLAVELVCNLSLATSSITAFFIPSIFQEWSSPAALVAIATFWTYSLALISIRLFLISRSIVPAVPLWAHSTTIYLFSFLFYLITFRSTILHPISHQSQIFNLGQSFLVFTLFLNNFTARIGDAPAKLYARGSTFPSIEPISSIFSIISYSWIDPIIWIGYFRPITAKDLWELKADDHSTQIFENWARATAGSPISSSDGTVKKHRLTWSLFKCFSESFISLVTSSFFHALVSFCPPLLLKIILEYVENPTGTPASVIWLAVFSLLFCGLFSNMMNSRSLYVGRRLTIRVRAILINEIYKKTLRRRATVVKTNRPEENENTEEDDTVEDESQANHGAIINLMSVDSFEVSEVCAFFKDVFEGVFVTVMSIFFLYLIIGWSSFIGAGAMILLMPIQFYLSHAYTKLQSKIMATTDRRIEKVNEVLQSIHIIKFFAWEKKFSESIMETRQEEIQNLRARYVLWSKAILAYFLTPVIVTVLVFGSYIFIQKHLLTAPVAFTALALLNVMKDPIQDMSEVITEMLKAKVSLDRIEDFLNEKETSKYSQLYVFPTTGSNVRIGFKNATFSWQSSDVSNTSKTDFKLRDIDFDFDIGKLNVIVGPTGSGKTSLLMALLGEMELASGSLYLPGGCLRDEVVPDPITGLAETVAYCAQSAWLLNDTVRNNILFGSDYDSKRFNAVIDACSLRRDLEIFDGGDQTEIGEKGITLSGGQKQRVSLARAFYSNSRHLILDDCLSAVDSHTALWIYQHCLTGPLALNRTIILVSHNVALTISQASKVIVMDNGRVKSHGTPITLLSQGHLGDDELTSASITREASSVNLNSQNHSFTPSVLKQAHIVPQTLGKEVERLLNKEPDSSIVEEEEEEEEEEENRKKISGKLGSEESKQDGGVSTNIYFTYFKAMGGKYFWAFFISIYLFQPVLDVAKSWWIKIWTQAITENALDVISLSQINKIMPVFHWHFSFFNLVSGVQSLNEKTHGSLYYMVMYVILNFVFATFTTFTSLVSFFGSIKASSILFKRLLDNVLESKIRFFDSTPIGRIMNRFSKDMEDLDQELPSSASTFVELILNTFAIILLIVYITPEFLIFCILILALYWFIGVFYLSASREIKRLDSISRSPIFQHFGETLSGVSTIRAYGVNNRFISENFLKVDNSNRVLFCLWTSNRWFSFRTEMAGSLVSFCSAAMIILNAKRLNSGLAGLSLSYALTFNEHIRLIIRTYSSLEINMNSVERLLEYMNIDKEAPAVIESSRPPKNWPNRGEIEVKNLSLRYAPELPLVIKNVTFSVPSFSKIGIVGRTGAGKSTIITAFFRFLEAETGYIKIDGIDISKIGIRDLRQNIAIIPQEPTLFQGTIRFNLDPFDQYSDEEIFEALRRVHLIKPKEFSGSGHVSNRKGKLISGSQDESRNTALNSAISSSISLAREVDGENINLFQDLSTVVAEGGSNLSQGQRQLMCLARSLLKSPKVLLLDEATASIDYESDAQIQKTIRAEFSQTTIITIAHRLRSIADYDRILVMDSGCAVEYDHPHVLLQNPGSVFYSMCANSGELETLLTIARVAFEQRA</sequence>
<dbReference type="EMBL" id="CABVLU010000003">
    <property type="protein sequence ID" value="VVT55603.1"/>
    <property type="molecule type" value="Genomic_DNA"/>
</dbReference>
<feature type="coiled-coil region" evidence="18">
    <location>
        <begin position="359"/>
        <end position="386"/>
    </location>
</feature>
<evidence type="ECO:0000256" key="6">
    <source>
        <dbReference type="ARBA" id="ARBA00022692"/>
    </source>
</evidence>
<evidence type="ECO:0000256" key="3">
    <source>
        <dbReference type="ARBA" id="ARBA00005231"/>
    </source>
</evidence>
<evidence type="ECO:0000259" key="23">
    <source>
        <dbReference type="PROSITE" id="PS50929"/>
    </source>
</evidence>
<dbReference type="InterPro" id="IPR027417">
    <property type="entry name" value="P-loop_NTPase"/>
</dbReference>
<keyword evidence="6 20" id="KW-0812">Transmembrane</keyword>
<feature type="transmembrane region" description="Helical" evidence="20">
    <location>
        <begin position="2385"/>
        <end position="2414"/>
    </location>
</feature>
<dbReference type="GO" id="GO:0051301">
    <property type="term" value="P:cell division"/>
    <property type="evidence" value="ECO:0007669"/>
    <property type="project" value="UniProtKB-KW"/>
</dbReference>
<dbReference type="GO" id="GO:0140359">
    <property type="term" value="F:ABC-type transporter activity"/>
    <property type="evidence" value="ECO:0007669"/>
    <property type="project" value="InterPro"/>
</dbReference>
<dbReference type="InterPro" id="IPR050173">
    <property type="entry name" value="ABC_transporter_C-like"/>
</dbReference>
<dbReference type="CDD" id="cd18604">
    <property type="entry name" value="ABC_6TM_VMR1_D2_like"/>
    <property type="match status" value="1"/>
</dbReference>
<dbReference type="InterPro" id="IPR036640">
    <property type="entry name" value="ABC1_TM_sf"/>
</dbReference>
<evidence type="ECO:0000256" key="14">
    <source>
        <dbReference type="ARBA" id="ARBA00023136"/>
    </source>
</evidence>
<dbReference type="GeneID" id="43583479"/>
<evidence type="ECO:0000256" key="4">
    <source>
        <dbReference type="ARBA" id="ARBA00022448"/>
    </source>
</evidence>
<feature type="domain" description="ABC transporter" evidence="22">
    <location>
        <begin position="1974"/>
        <end position="2213"/>
    </location>
</feature>
<dbReference type="GO" id="GO:0005524">
    <property type="term" value="F:ATP binding"/>
    <property type="evidence" value="ECO:0007669"/>
    <property type="project" value="UniProtKB-KW"/>
</dbReference>
<dbReference type="OrthoDB" id="6500128at2759"/>
<feature type="transmembrane region" description="Helical" evidence="20">
    <location>
        <begin position="2487"/>
        <end position="2508"/>
    </location>
</feature>
<evidence type="ECO:0000256" key="10">
    <source>
        <dbReference type="ARBA" id="ARBA00022840"/>
    </source>
</evidence>
<keyword evidence="17" id="KW-0131">Cell cycle</keyword>
<dbReference type="SUPFAM" id="SSF90123">
    <property type="entry name" value="ABC transporter transmembrane region"/>
    <property type="match status" value="2"/>
</dbReference>
<feature type="coiled-coil region" evidence="18">
    <location>
        <begin position="260"/>
        <end position="323"/>
    </location>
</feature>
<dbReference type="FunFam" id="3.40.50.300:FF:000385">
    <property type="entry name" value="Structural maintenance of chromosomes 2"/>
    <property type="match status" value="1"/>
</dbReference>
<dbReference type="RefSeq" id="XP_031855270.1">
    <property type="nucleotide sequence ID" value="XM_031999379.1"/>
</dbReference>
<evidence type="ECO:0000256" key="12">
    <source>
        <dbReference type="ARBA" id="ARBA00023054"/>
    </source>
</evidence>
<dbReference type="CDD" id="cd18596">
    <property type="entry name" value="ABC_6TM_VMR1_D1_like"/>
    <property type="match status" value="1"/>
</dbReference>
<dbReference type="PROSITE" id="PS50893">
    <property type="entry name" value="ABC_TRANSPORTER_2"/>
    <property type="match status" value="2"/>
</dbReference>
<feature type="domain" description="ABC transmembrane type-1" evidence="23">
    <location>
        <begin position="2325"/>
        <end position="2627"/>
    </location>
</feature>
<keyword evidence="8" id="KW-0547">Nucleotide-binding</keyword>
<dbReference type="PROSITE" id="PS50222">
    <property type="entry name" value="EF_HAND_2"/>
    <property type="match status" value="1"/>
</dbReference>
<dbReference type="GO" id="GO:0000329">
    <property type="term" value="C:fungal-type vacuole membrane"/>
    <property type="evidence" value="ECO:0007669"/>
    <property type="project" value="TreeGrafter"/>
</dbReference>
<evidence type="ECO:0000259" key="21">
    <source>
        <dbReference type="PROSITE" id="PS50222"/>
    </source>
</evidence>
<evidence type="ECO:0000256" key="18">
    <source>
        <dbReference type="SAM" id="Coils"/>
    </source>
</evidence>
<comment type="similarity">
    <text evidence="3">Belongs to the SMC family. SMC2 subfamily.</text>
</comment>
<dbReference type="GO" id="GO:0016887">
    <property type="term" value="F:ATP hydrolysis activity"/>
    <property type="evidence" value="ECO:0007669"/>
    <property type="project" value="InterPro"/>
</dbReference>
<evidence type="ECO:0000256" key="2">
    <source>
        <dbReference type="ARBA" id="ARBA00004141"/>
    </source>
</evidence>
<dbReference type="Gene3D" id="3.30.70.1620">
    <property type="match status" value="1"/>
</dbReference>